<accession>A0A8S4RJA9</accession>
<comment type="caution">
    <text evidence="2">The sequence shown here is derived from an EMBL/GenBank/DDBJ whole genome shotgun (WGS) entry which is preliminary data.</text>
</comment>
<proteinExistence type="predicted"/>
<sequence>MAKLHNRAHVSTVPTMLHCAVIYTLRNVIAQVAGGASRSPPIRVVSPETTPTGNYKHLTDKNGNTDDTI</sequence>
<protein>
    <submittedName>
        <fullName evidence="2">Jg7830 protein</fullName>
    </submittedName>
</protein>
<name>A0A8S4RJA9_9NEOP</name>
<evidence type="ECO:0000256" key="1">
    <source>
        <dbReference type="SAM" id="MobiDB-lite"/>
    </source>
</evidence>
<feature type="region of interest" description="Disordered" evidence="1">
    <location>
        <begin position="34"/>
        <end position="69"/>
    </location>
</feature>
<gene>
    <name evidence="2" type="primary">jg7830</name>
    <name evidence="2" type="ORF">PAEG_LOCUS15136</name>
</gene>
<dbReference type="EMBL" id="CAKXAJ010025311">
    <property type="protein sequence ID" value="CAH2237976.1"/>
    <property type="molecule type" value="Genomic_DNA"/>
</dbReference>
<evidence type="ECO:0000313" key="2">
    <source>
        <dbReference type="EMBL" id="CAH2237976.1"/>
    </source>
</evidence>
<feature type="compositionally biased region" description="Basic and acidic residues" evidence="1">
    <location>
        <begin position="57"/>
        <end position="69"/>
    </location>
</feature>
<reference evidence="2" key="1">
    <citation type="submission" date="2022-03" db="EMBL/GenBank/DDBJ databases">
        <authorList>
            <person name="Lindestad O."/>
        </authorList>
    </citation>
    <scope>NUCLEOTIDE SEQUENCE</scope>
</reference>
<dbReference type="Proteomes" id="UP000838756">
    <property type="component" value="Unassembled WGS sequence"/>
</dbReference>
<evidence type="ECO:0000313" key="3">
    <source>
        <dbReference type="Proteomes" id="UP000838756"/>
    </source>
</evidence>
<dbReference type="AlphaFoldDB" id="A0A8S4RJA9"/>
<keyword evidence="3" id="KW-1185">Reference proteome</keyword>
<organism evidence="2 3">
    <name type="scientific">Pararge aegeria aegeria</name>
    <dbReference type="NCBI Taxonomy" id="348720"/>
    <lineage>
        <taxon>Eukaryota</taxon>
        <taxon>Metazoa</taxon>
        <taxon>Ecdysozoa</taxon>
        <taxon>Arthropoda</taxon>
        <taxon>Hexapoda</taxon>
        <taxon>Insecta</taxon>
        <taxon>Pterygota</taxon>
        <taxon>Neoptera</taxon>
        <taxon>Endopterygota</taxon>
        <taxon>Lepidoptera</taxon>
        <taxon>Glossata</taxon>
        <taxon>Ditrysia</taxon>
        <taxon>Papilionoidea</taxon>
        <taxon>Nymphalidae</taxon>
        <taxon>Satyrinae</taxon>
        <taxon>Satyrini</taxon>
        <taxon>Parargina</taxon>
        <taxon>Pararge</taxon>
    </lineage>
</organism>